<keyword evidence="1" id="KW-0732">Signal</keyword>
<protein>
    <submittedName>
        <fullName evidence="3">Nicotine adenine dinucleotide glycohydrolase</fullName>
    </submittedName>
</protein>
<dbReference type="KEGG" id="ssm:Spirs_3864"/>
<gene>
    <name evidence="3" type="ordered locus">Spirs_3864</name>
</gene>
<feature type="chain" id="PRO_5003150524" evidence="1">
    <location>
        <begin position="20"/>
        <end position="382"/>
    </location>
</feature>
<dbReference type="EMBL" id="CP002116">
    <property type="protein sequence ID" value="ADK82949.1"/>
    <property type="molecule type" value="Genomic_DNA"/>
</dbReference>
<dbReference type="STRING" id="573413.Spirs_3864"/>
<dbReference type="OrthoDB" id="370758at2"/>
<dbReference type="NCBIfam" id="NF047619">
    <property type="entry name" value="NADase_discoid"/>
    <property type="match status" value="1"/>
</dbReference>
<dbReference type="AlphaFoldDB" id="E1R8Y0"/>
<evidence type="ECO:0000256" key="1">
    <source>
        <dbReference type="SAM" id="SignalP"/>
    </source>
</evidence>
<feature type="signal peptide" evidence="1">
    <location>
        <begin position="1"/>
        <end position="19"/>
    </location>
</feature>
<dbReference type="SUPFAM" id="SSF49785">
    <property type="entry name" value="Galactose-binding domain-like"/>
    <property type="match status" value="1"/>
</dbReference>
<dbReference type="Gene3D" id="2.60.120.260">
    <property type="entry name" value="Galactose-binding domain-like"/>
    <property type="match status" value="1"/>
</dbReference>
<dbReference type="Pfam" id="PF25302">
    <property type="entry name" value="NADase_transloc"/>
    <property type="match status" value="1"/>
</dbReference>
<evidence type="ECO:0000259" key="2">
    <source>
        <dbReference type="Pfam" id="PF25302"/>
    </source>
</evidence>
<dbReference type="HOGENOM" id="CLU_756349_0_0_12"/>
<reference evidence="3 4" key="1">
    <citation type="journal article" date="2010" name="Stand. Genomic Sci.">
        <title>Complete genome sequence of Spirochaeta smaragdinae type strain (SEBR 4228).</title>
        <authorList>
            <person name="Mavromatis K."/>
            <person name="Yasawong M."/>
            <person name="Chertkov O."/>
            <person name="Lapidus A."/>
            <person name="Lucas S."/>
            <person name="Nolan M."/>
            <person name="Del Rio T.G."/>
            <person name="Tice H."/>
            <person name="Cheng J.F."/>
            <person name="Pitluck S."/>
            <person name="Liolios K."/>
            <person name="Ivanova N."/>
            <person name="Tapia R."/>
            <person name="Han C."/>
            <person name="Bruce D."/>
            <person name="Goodwin L."/>
            <person name="Pati A."/>
            <person name="Chen A."/>
            <person name="Palaniappan K."/>
            <person name="Land M."/>
            <person name="Hauser L."/>
            <person name="Chang Y.J."/>
            <person name="Jeffries C.D."/>
            <person name="Detter J.C."/>
            <person name="Rohde M."/>
            <person name="Brambilla E."/>
            <person name="Spring S."/>
            <person name="Goker M."/>
            <person name="Sikorski J."/>
            <person name="Woyke T."/>
            <person name="Bristow J."/>
            <person name="Eisen J.A."/>
            <person name="Markowitz V."/>
            <person name="Hugenholtz P."/>
            <person name="Klenk H.P."/>
            <person name="Kyrpides N.C."/>
        </authorList>
    </citation>
    <scope>NUCLEOTIDE SEQUENCE [LARGE SCALE GENOMIC DNA]</scope>
    <source>
        <strain evidence="4">DSM 11293 / JCM 15392 / SEBR 4228</strain>
    </source>
</reference>
<proteinExistence type="predicted"/>
<dbReference type="Proteomes" id="UP000002318">
    <property type="component" value="Chromosome"/>
</dbReference>
<accession>E1R8Y0</accession>
<dbReference type="InterPro" id="IPR057561">
    <property type="entry name" value="NADase_transloc"/>
</dbReference>
<evidence type="ECO:0000313" key="4">
    <source>
        <dbReference type="Proteomes" id="UP000002318"/>
    </source>
</evidence>
<name>E1R8Y0_SEDSS</name>
<dbReference type="RefSeq" id="WP_013256408.1">
    <property type="nucleotide sequence ID" value="NC_014364.1"/>
</dbReference>
<dbReference type="InterPro" id="IPR008979">
    <property type="entry name" value="Galactose-bd-like_sf"/>
</dbReference>
<sequence length="382" mass="43898">MKYYKSVVLFLLLPFSLCAQEHWFMAQTDHAEIQSVTATSELVEAQFQGKYLYPPINILDGDFSTTWCEADAGGPGIGEAVTVEFAQPVSFDEIQIVNGFASGNDYYHKNNRVAELKLTQVAGEHFQQKSYTLKDDTEGWQSVSFGLPQTAQTITLEIEKVYKGSKYDDTCLSDMRLLYKGKPIPFTNIAAIRAVQEENSRLMLQEDSENFKEHFAALYKRSEDGNSDDTLYIVNDSGYGYIIKNLMGSDGQGRMTKVSYEQPMPQKRVDAYLRSKEKEDDIYFGDCDDEDRLLAFKGDVKGYDPDNYDYFIHERFSYDRYPPSYTLANFRIIKDEQIDYVTVRTVIPIKLDGTVGLYVNGEYYRVVDPDRIMLYTFVDEWP</sequence>
<dbReference type="eggNOG" id="COG2304">
    <property type="taxonomic scope" value="Bacteria"/>
</dbReference>
<keyword evidence="4" id="KW-1185">Reference proteome</keyword>
<organism evidence="3 4">
    <name type="scientific">Sediminispirochaeta smaragdinae (strain DSM 11293 / JCM 15392 / SEBR 4228)</name>
    <name type="common">Spirochaeta smaragdinae</name>
    <dbReference type="NCBI Taxonomy" id="573413"/>
    <lineage>
        <taxon>Bacteria</taxon>
        <taxon>Pseudomonadati</taxon>
        <taxon>Spirochaetota</taxon>
        <taxon>Spirochaetia</taxon>
        <taxon>Spirochaetales</taxon>
        <taxon>Spirochaetaceae</taxon>
        <taxon>Sediminispirochaeta</taxon>
    </lineage>
</organism>
<feature type="domain" description="NAD glycohydrolase translocation F5/8 type C" evidence="2">
    <location>
        <begin position="33"/>
        <end position="175"/>
    </location>
</feature>
<evidence type="ECO:0000313" key="3">
    <source>
        <dbReference type="EMBL" id="ADK82949.1"/>
    </source>
</evidence>